<evidence type="ECO:0000313" key="1">
    <source>
        <dbReference type="EMBL" id="TEB21431.1"/>
    </source>
</evidence>
<organism evidence="1 2">
    <name type="scientific">Coprinellus micaceus</name>
    <name type="common">Glistening ink-cap mushroom</name>
    <name type="synonym">Coprinus micaceus</name>
    <dbReference type="NCBI Taxonomy" id="71717"/>
    <lineage>
        <taxon>Eukaryota</taxon>
        <taxon>Fungi</taxon>
        <taxon>Dikarya</taxon>
        <taxon>Basidiomycota</taxon>
        <taxon>Agaricomycotina</taxon>
        <taxon>Agaricomycetes</taxon>
        <taxon>Agaricomycetidae</taxon>
        <taxon>Agaricales</taxon>
        <taxon>Agaricineae</taxon>
        <taxon>Psathyrellaceae</taxon>
        <taxon>Coprinellus</taxon>
    </lineage>
</organism>
<keyword evidence="2" id="KW-1185">Reference proteome</keyword>
<gene>
    <name evidence="1" type="ORF">FA13DRAFT_1716905</name>
</gene>
<accession>A0A4Y7SI57</accession>
<dbReference type="Proteomes" id="UP000298030">
    <property type="component" value="Unassembled WGS sequence"/>
</dbReference>
<name>A0A4Y7SI57_COPMI</name>
<reference evidence="1 2" key="1">
    <citation type="journal article" date="2019" name="Nat. Ecol. Evol.">
        <title>Megaphylogeny resolves global patterns of mushroom evolution.</title>
        <authorList>
            <person name="Varga T."/>
            <person name="Krizsan K."/>
            <person name="Foldi C."/>
            <person name="Dima B."/>
            <person name="Sanchez-Garcia M."/>
            <person name="Sanchez-Ramirez S."/>
            <person name="Szollosi G.J."/>
            <person name="Szarkandi J.G."/>
            <person name="Papp V."/>
            <person name="Albert L."/>
            <person name="Andreopoulos W."/>
            <person name="Angelini C."/>
            <person name="Antonin V."/>
            <person name="Barry K.W."/>
            <person name="Bougher N.L."/>
            <person name="Buchanan P."/>
            <person name="Buyck B."/>
            <person name="Bense V."/>
            <person name="Catcheside P."/>
            <person name="Chovatia M."/>
            <person name="Cooper J."/>
            <person name="Damon W."/>
            <person name="Desjardin D."/>
            <person name="Finy P."/>
            <person name="Geml J."/>
            <person name="Haridas S."/>
            <person name="Hughes K."/>
            <person name="Justo A."/>
            <person name="Karasinski D."/>
            <person name="Kautmanova I."/>
            <person name="Kiss B."/>
            <person name="Kocsube S."/>
            <person name="Kotiranta H."/>
            <person name="LaButti K.M."/>
            <person name="Lechner B.E."/>
            <person name="Liimatainen K."/>
            <person name="Lipzen A."/>
            <person name="Lukacs Z."/>
            <person name="Mihaltcheva S."/>
            <person name="Morgado L.N."/>
            <person name="Niskanen T."/>
            <person name="Noordeloos M.E."/>
            <person name="Ohm R.A."/>
            <person name="Ortiz-Santana B."/>
            <person name="Ovrebo C."/>
            <person name="Racz N."/>
            <person name="Riley R."/>
            <person name="Savchenko A."/>
            <person name="Shiryaev A."/>
            <person name="Soop K."/>
            <person name="Spirin V."/>
            <person name="Szebenyi C."/>
            <person name="Tomsovsky M."/>
            <person name="Tulloss R.E."/>
            <person name="Uehling J."/>
            <person name="Grigoriev I.V."/>
            <person name="Vagvolgyi C."/>
            <person name="Papp T."/>
            <person name="Martin F.M."/>
            <person name="Miettinen O."/>
            <person name="Hibbett D.S."/>
            <person name="Nagy L.G."/>
        </authorList>
    </citation>
    <scope>NUCLEOTIDE SEQUENCE [LARGE SCALE GENOMIC DNA]</scope>
    <source>
        <strain evidence="1 2">FP101781</strain>
    </source>
</reference>
<protein>
    <submittedName>
        <fullName evidence="1">Uncharacterized protein</fullName>
    </submittedName>
</protein>
<comment type="caution">
    <text evidence="1">The sequence shown here is derived from an EMBL/GenBank/DDBJ whole genome shotgun (WGS) entry which is preliminary data.</text>
</comment>
<dbReference type="AlphaFoldDB" id="A0A4Y7SI57"/>
<evidence type="ECO:0000313" key="2">
    <source>
        <dbReference type="Proteomes" id="UP000298030"/>
    </source>
</evidence>
<sequence>MRGPGHLQLHSFPTSWVGDTWARPNEVLIESADSRACRGAIKGVECENKCSTLCFELVESWDDEKRVAEIRVSERRGSASAIAVGGWTRLSAGHGNWENPIRSRAVRFHGSVVAISGGAAGADDPSIRGVGPPSIHLNSEASQTLNTCDFALDVYSSHRLNGEVLLRTNPCQRSGLEAARWSRSIVISVPDTSYAEENSLSVSWFNVSEPVGTCKARSYRLLSRRARQDGRGARGPTKSAQKAILHPMIQWTRNKCGMVDYLGNAPIKSARVQLELAELPPKYGHLDLTRLEVTRTCGSTSAHCGEW</sequence>
<proteinExistence type="predicted"/>
<dbReference type="EMBL" id="QPFP01000111">
    <property type="protein sequence ID" value="TEB21431.1"/>
    <property type="molecule type" value="Genomic_DNA"/>
</dbReference>